<keyword evidence="3" id="KW-0520">NAD</keyword>
<comment type="caution">
    <text evidence="7">The sequence shown here is derived from an EMBL/GenBank/DDBJ whole genome shotgun (WGS) entry which is preliminary data.</text>
</comment>
<accession>A0A4R5QCV4</accession>
<evidence type="ECO:0000256" key="1">
    <source>
        <dbReference type="ARBA" id="ARBA00005854"/>
    </source>
</evidence>
<organism evidence="7 8">
    <name type="scientific">Dankookia rubra</name>
    <dbReference type="NCBI Taxonomy" id="1442381"/>
    <lineage>
        <taxon>Bacteria</taxon>
        <taxon>Pseudomonadati</taxon>
        <taxon>Pseudomonadota</taxon>
        <taxon>Alphaproteobacteria</taxon>
        <taxon>Acetobacterales</taxon>
        <taxon>Roseomonadaceae</taxon>
        <taxon>Dankookia</taxon>
    </lineage>
</organism>
<dbReference type="InterPro" id="IPR006139">
    <property type="entry name" value="D-isomer_2_OHA_DH_cat_dom"/>
</dbReference>
<dbReference type="Gene3D" id="3.40.50.720">
    <property type="entry name" value="NAD(P)-binding Rossmann-like Domain"/>
    <property type="match status" value="2"/>
</dbReference>
<gene>
    <name evidence="7" type="ORF">E2C06_22080</name>
</gene>
<keyword evidence="8" id="KW-1185">Reference proteome</keyword>
<reference evidence="7 8" key="1">
    <citation type="journal article" date="2016" name="J. Microbiol.">
        <title>Dankookia rubra gen. nov., sp. nov., an alphaproteobacterium isolated from sediment of a shallow stream.</title>
        <authorList>
            <person name="Kim W.H."/>
            <person name="Kim D.H."/>
            <person name="Kang K."/>
            <person name="Ahn T.Y."/>
        </authorList>
    </citation>
    <scope>NUCLEOTIDE SEQUENCE [LARGE SCALE GENOMIC DNA]</scope>
    <source>
        <strain evidence="7 8">JCM30602</strain>
    </source>
</reference>
<dbReference type="PANTHER" id="PTHR42789:SF1">
    <property type="entry name" value="D-ISOMER SPECIFIC 2-HYDROXYACID DEHYDROGENASE FAMILY PROTEIN (AFU_ORTHOLOGUE AFUA_6G10090)"/>
    <property type="match status" value="1"/>
</dbReference>
<evidence type="ECO:0000256" key="2">
    <source>
        <dbReference type="ARBA" id="ARBA00023002"/>
    </source>
</evidence>
<dbReference type="OrthoDB" id="9793626at2"/>
<dbReference type="Pfam" id="PF00389">
    <property type="entry name" value="2-Hacid_dh"/>
    <property type="match status" value="1"/>
</dbReference>
<dbReference type="EMBL" id="SMSJ01000038">
    <property type="protein sequence ID" value="TDH60429.1"/>
    <property type="molecule type" value="Genomic_DNA"/>
</dbReference>
<evidence type="ECO:0000256" key="4">
    <source>
        <dbReference type="RuleBase" id="RU003719"/>
    </source>
</evidence>
<dbReference type="AlphaFoldDB" id="A0A4R5QCV4"/>
<dbReference type="Pfam" id="PF02826">
    <property type="entry name" value="2-Hacid_dh_C"/>
    <property type="match status" value="1"/>
</dbReference>
<proteinExistence type="inferred from homology"/>
<dbReference type="SUPFAM" id="SSF51735">
    <property type="entry name" value="NAD(P)-binding Rossmann-fold domains"/>
    <property type="match status" value="1"/>
</dbReference>
<evidence type="ECO:0000313" key="8">
    <source>
        <dbReference type="Proteomes" id="UP000295096"/>
    </source>
</evidence>
<dbReference type="InterPro" id="IPR036291">
    <property type="entry name" value="NAD(P)-bd_dom_sf"/>
</dbReference>
<dbReference type="SUPFAM" id="SSF52283">
    <property type="entry name" value="Formate/glycerate dehydrogenase catalytic domain-like"/>
    <property type="match status" value="1"/>
</dbReference>
<dbReference type="CDD" id="cd12169">
    <property type="entry name" value="PGDH_like_1"/>
    <property type="match status" value="1"/>
</dbReference>
<dbReference type="GO" id="GO:0051287">
    <property type="term" value="F:NAD binding"/>
    <property type="evidence" value="ECO:0007669"/>
    <property type="project" value="InterPro"/>
</dbReference>
<evidence type="ECO:0000259" key="5">
    <source>
        <dbReference type="Pfam" id="PF00389"/>
    </source>
</evidence>
<dbReference type="InterPro" id="IPR050857">
    <property type="entry name" value="D-2-hydroxyacid_DH"/>
</dbReference>
<evidence type="ECO:0000313" key="7">
    <source>
        <dbReference type="EMBL" id="TDH60429.1"/>
    </source>
</evidence>
<evidence type="ECO:0000259" key="6">
    <source>
        <dbReference type="Pfam" id="PF02826"/>
    </source>
</evidence>
<dbReference type="InterPro" id="IPR006140">
    <property type="entry name" value="D-isomer_DH_NAD-bd"/>
</dbReference>
<dbReference type="RefSeq" id="WP_133290774.1">
    <property type="nucleotide sequence ID" value="NZ_SMSJ01000038.1"/>
</dbReference>
<comment type="similarity">
    <text evidence="1 4">Belongs to the D-isomer specific 2-hydroxyacid dehydrogenase family.</text>
</comment>
<evidence type="ECO:0000256" key="3">
    <source>
        <dbReference type="ARBA" id="ARBA00023027"/>
    </source>
</evidence>
<dbReference type="PANTHER" id="PTHR42789">
    <property type="entry name" value="D-ISOMER SPECIFIC 2-HYDROXYACID DEHYDROGENASE FAMILY PROTEIN (AFU_ORTHOLOGUE AFUA_6G10090)"/>
    <property type="match status" value="1"/>
</dbReference>
<dbReference type="Proteomes" id="UP000295096">
    <property type="component" value="Unassembled WGS sequence"/>
</dbReference>
<sequence>MRIAILDDYFDTVRTLPCFGQLAGHEVTIWTDHVQDTDRLAERLRDVDILVPIRERTQITGDLVARLPRLQLISQIGPFPHIDLAACARHGVTVCSSLQPGAPSVATAEFTWALILAAMRSLPQQVASLRAGRWQCGVGRTLRGRSLGIHGFGRLGQEVARLGQAFGMQVLVWASEASRARAREAGWTVADSRAALYAESAVLSLHLKLVDATRHNITAEDLGRMRPDALLVNTSRAGLIAPGALAVALRAGRPGMAAVDVFEDEPLRDPDHPLLRLPNVLATPHIGYVTVEEYDMQFGEIFAQIRAFLVGSPINVVADSG</sequence>
<feature type="domain" description="D-isomer specific 2-hydroxyacid dehydrogenase NAD-binding" evidence="6">
    <location>
        <begin position="113"/>
        <end position="287"/>
    </location>
</feature>
<dbReference type="GO" id="GO:0016616">
    <property type="term" value="F:oxidoreductase activity, acting on the CH-OH group of donors, NAD or NADP as acceptor"/>
    <property type="evidence" value="ECO:0007669"/>
    <property type="project" value="InterPro"/>
</dbReference>
<name>A0A4R5QCV4_9PROT</name>
<protein>
    <submittedName>
        <fullName evidence="7">D-2-hydroxyacid dehydrogenase family protein</fullName>
    </submittedName>
</protein>
<keyword evidence="2 4" id="KW-0560">Oxidoreductase</keyword>
<feature type="domain" description="D-isomer specific 2-hydroxyacid dehydrogenase catalytic" evidence="5">
    <location>
        <begin position="19"/>
        <end position="317"/>
    </location>
</feature>